<comment type="caution">
    <text evidence="7">The sequence shown here is derived from an EMBL/GenBank/DDBJ whole genome shotgun (WGS) entry which is preliminary data.</text>
</comment>
<dbReference type="GO" id="GO:0046556">
    <property type="term" value="F:alpha-L-arabinofuranosidase activity"/>
    <property type="evidence" value="ECO:0007669"/>
    <property type="project" value="TreeGrafter"/>
</dbReference>
<dbReference type="SMART" id="SM01217">
    <property type="entry name" value="Fn3_like"/>
    <property type="match status" value="1"/>
</dbReference>
<dbReference type="Gene3D" id="3.20.20.300">
    <property type="entry name" value="Glycoside hydrolase, family 3, N-terminal domain"/>
    <property type="match status" value="1"/>
</dbReference>
<dbReference type="InterPro" id="IPR006584">
    <property type="entry name" value="Cellulose-bd_IV"/>
</dbReference>
<evidence type="ECO:0000256" key="2">
    <source>
        <dbReference type="ARBA" id="ARBA00022729"/>
    </source>
</evidence>
<keyword evidence="3" id="KW-0378">Hydrolase</keyword>
<dbReference type="SMART" id="SM00606">
    <property type="entry name" value="CBD_IV"/>
    <property type="match status" value="1"/>
</dbReference>
<evidence type="ECO:0000256" key="3">
    <source>
        <dbReference type="ARBA" id="ARBA00022801"/>
    </source>
</evidence>
<evidence type="ECO:0000256" key="1">
    <source>
        <dbReference type="ARBA" id="ARBA00005336"/>
    </source>
</evidence>
<dbReference type="Pfam" id="PF14310">
    <property type="entry name" value="Fn3-like"/>
    <property type="match status" value="1"/>
</dbReference>
<dbReference type="GO" id="GO:0008422">
    <property type="term" value="F:beta-glucosidase activity"/>
    <property type="evidence" value="ECO:0007669"/>
    <property type="project" value="UniProtKB-ARBA"/>
</dbReference>
<evidence type="ECO:0000256" key="5">
    <source>
        <dbReference type="ARBA" id="ARBA00074219"/>
    </source>
</evidence>
<name>A0A2M8WV37_9MICO</name>
<dbReference type="PANTHER" id="PTHR42721:SF3">
    <property type="entry name" value="BETA-D-XYLOSIDASE 5-RELATED"/>
    <property type="match status" value="1"/>
</dbReference>
<dbReference type="InterPro" id="IPR002772">
    <property type="entry name" value="Glyco_hydro_3_C"/>
</dbReference>
<evidence type="ECO:0000259" key="6">
    <source>
        <dbReference type="PROSITE" id="PS51175"/>
    </source>
</evidence>
<feature type="domain" description="CBM6" evidence="6">
    <location>
        <begin position="908"/>
        <end position="1029"/>
    </location>
</feature>
<accession>A0A2M8WV37</accession>
<keyword evidence="2" id="KW-0732">Signal</keyword>
<dbReference type="PANTHER" id="PTHR42721">
    <property type="entry name" value="SUGAR HYDROLASE-RELATED"/>
    <property type="match status" value="1"/>
</dbReference>
<dbReference type="InterPro" id="IPR005084">
    <property type="entry name" value="CBM6"/>
</dbReference>
<dbReference type="SUPFAM" id="SSF51445">
    <property type="entry name" value="(Trans)glycosidases"/>
    <property type="match status" value="1"/>
</dbReference>
<dbReference type="GO" id="GO:0031222">
    <property type="term" value="P:arabinan catabolic process"/>
    <property type="evidence" value="ECO:0007669"/>
    <property type="project" value="TreeGrafter"/>
</dbReference>
<dbReference type="InterPro" id="IPR026891">
    <property type="entry name" value="Fn3-like"/>
</dbReference>
<evidence type="ECO:0000256" key="4">
    <source>
        <dbReference type="ARBA" id="ARBA00058905"/>
    </source>
</evidence>
<keyword evidence="8" id="KW-1185">Reference proteome</keyword>
<dbReference type="InterPro" id="IPR013783">
    <property type="entry name" value="Ig-like_fold"/>
</dbReference>
<dbReference type="Gene3D" id="2.60.120.380">
    <property type="match status" value="1"/>
</dbReference>
<dbReference type="GO" id="GO:0030246">
    <property type="term" value="F:carbohydrate binding"/>
    <property type="evidence" value="ECO:0007669"/>
    <property type="project" value="InterPro"/>
</dbReference>
<gene>
    <name evidence="7" type="ORF">CLV34_0645</name>
</gene>
<dbReference type="RefSeq" id="WP_100348755.1">
    <property type="nucleotide sequence ID" value="NZ_PGTZ01000006.1"/>
</dbReference>
<evidence type="ECO:0000313" key="8">
    <source>
        <dbReference type="Proteomes" id="UP000231586"/>
    </source>
</evidence>
<comment type="function">
    <text evidence="4">Catalyzes the hydrolysis of a non-reducing terminal alpha-L-arabinopyranosidic linkage in ginsenoside Rb2 (alpha-L-arabinopyranosyl-(1-&gt;6)-alpha-D-glucopyranosyl) to release alpha-D-glucopyranosyl (Rd). It is not able to hydrolyze alpha-L-arabinofuranosyl-(1-&gt;6)-alpha-D-glucopyranosyl (Rc).</text>
</comment>
<dbReference type="FunFam" id="2.60.40.10:FF:000495">
    <property type="entry name" value="Periplasmic beta-glucosidase"/>
    <property type="match status" value="1"/>
</dbReference>
<dbReference type="CDD" id="cd04084">
    <property type="entry name" value="CBM6_xylanase-like"/>
    <property type="match status" value="1"/>
</dbReference>
<dbReference type="Pfam" id="PF03422">
    <property type="entry name" value="CBM_6"/>
    <property type="match status" value="1"/>
</dbReference>
<dbReference type="Gene3D" id="2.60.40.10">
    <property type="entry name" value="Immunoglobulins"/>
    <property type="match status" value="1"/>
</dbReference>
<dbReference type="InterPro" id="IPR001764">
    <property type="entry name" value="Glyco_hydro_3_N"/>
</dbReference>
<dbReference type="OrthoDB" id="3187562at2"/>
<dbReference type="PROSITE" id="PS51175">
    <property type="entry name" value="CBM6"/>
    <property type="match status" value="1"/>
</dbReference>
<dbReference type="PRINTS" id="PR00133">
    <property type="entry name" value="GLHYDRLASE3"/>
</dbReference>
<dbReference type="EMBL" id="PGTZ01000006">
    <property type="protein sequence ID" value="PJI94797.1"/>
    <property type="molecule type" value="Genomic_DNA"/>
</dbReference>
<evidence type="ECO:0000313" key="7">
    <source>
        <dbReference type="EMBL" id="PJI94797.1"/>
    </source>
</evidence>
<dbReference type="CDD" id="cd23343">
    <property type="entry name" value="beta-trefoil_FSCN_BglX-like"/>
    <property type="match status" value="1"/>
</dbReference>
<sequence>MRTTTISRVLLGGIVGATSFALVGVTPAVGTAQRVTTPGSASASVAGSLVDTVAGTGTPTQAELDALPFRNPDLPLAARIKDLLSRLTPDEEISLLHQFPLPVPRLGIGQFRAGTEAVHGLAWTTSPVDGAVHTATATTFPQAVGLASTWDTGLIQQVGGVVGDEARGYNAQDPSLWGLNLWAPVVNLLRDPRWGRNEEGYSEDPTLTGAISTAYGKGMEGDDPFYLKTAPTLKHYLAYNNETNRDTSSSVVPPRVLHEYDEQAFEPAISADAATGVMASYNLVNGRPATVDPTLDSTVRSWTDKTLFNVSDAAAPTNLTGSEQYYATQAEADAALVKAGLDSMTVNDNNPQPTIAAVKEALAKGLLTQADVDKAASDELSIRFRLGEFDPDGGPYASIGADAVDNAASRALARKTADESQVLLKNAKQTLPLDAKKTTSVAVVGPLEDTLYTDWYGGKQPYSVTPLDGITERLGKGATVRSTEGVDRITLRDAATGKYVVGGSGAAGANLAATSSTAGATAQFDVFDWGDGVVTLRSAANAKTVGFNWTGFANDQDQPNGWYVQQQFTIEDRPDGNVVLKYAGYESSESWAPSHTTPYVTVNADGMLVLGAATADQATELSRDVVTSGTAEAVKAAKKSDAAVVVVGTMPFINGREAHDRTDMNLAEGQEALVDAVLKANPNTVVVLESSYPQTIDRLQKKAPAILWTTHAGQETGHAVADVLFGDVNPAGRVTQTWPTSTAKLPADLNDYDIITSGQTYLYDKTTPLYAFGHGLSYTSFRYSNLKVADRKITAKGTIKVTVDVTNTGRRDGDEVVQLYTHQRSSRDATAIQALRTFERVSIKAGHTKKVTLEVPAKDLRHWDVTRDKWVVETSVYDVQVGGASDDIRARSTVTVLGEAIPARNLARSTQAQDYDAQHGTTLVDTTKESGTSVESTGAGSWVAYRDVDLNKGAGTFTASVARAAAGTGHVEIRLGSPHGKLLGTASVASTGDKYTSETVRATLKKATGRQDVYLVFDSPVRVSTFRITR</sequence>
<dbReference type="Proteomes" id="UP000231586">
    <property type="component" value="Unassembled WGS sequence"/>
</dbReference>
<dbReference type="GO" id="GO:0009044">
    <property type="term" value="F:xylan 1,4-beta-xylosidase activity"/>
    <property type="evidence" value="ECO:0007669"/>
    <property type="project" value="InterPro"/>
</dbReference>
<dbReference type="SUPFAM" id="SSF52279">
    <property type="entry name" value="Beta-D-glucan exohydrolase, C-terminal domain"/>
    <property type="match status" value="1"/>
</dbReference>
<proteinExistence type="inferred from homology"/>
<dbReference type="InterPro" id="IPR008979">
    <property type="entry name" value="Galactose-bd-like_sf"/>
</dbReference>
<comment type="similarity">
    <text evidence="1">Belongs to the glycosyl hydrolase 3 family.</text>
</comment>
<dbReference type="InterPro" id="IPR036962">
    <property type="entry name" value="Glyco_hydro_3_N_sf"/>
</dbReference>
<dbReference type="InterPro" id="IPR044993">
    <property type="entry name" value="BXL"/>
</dbReference>
<dbReference type="Pfam" id="PF01915">
    <property type="entry name" value="Glyco_hydro_3_C"/>
    <property type="match status" value="1"/>
</dbReference>
<reference evidence="7 8" key="1">
    <citation type="submission" date="2017-11" db="EMBL/GenBank/DDBJ databases">
        <title>Genomic Encyclopedia of Archaeal and Bacterial Type Strains, Phase II (KMG-II): From Individual Species to Whole Genera.</title>
        <authorList>
            <person name="Goeker M."/>
        </authorList>
    </citation>
    <scope>NUCLEOTIDE SEQUENCE [LARGE SCALE GENOMIC DNA]</scope>
    <source>
        <strain evidence="7 8">DSM 22413</strain>
    </source>
</reference>
<dbReference type="SUPFAM" id="SSF49785">
    <property type="entry name" value="Galactose-binding domain-like"/>
    <property type="match status" value="1"/>
</dbReference>
<dbReference type="GO" id="GO:0045493">
    <property type="term" value="P:xylan catabolic process"/>
    <property type="evidence" value="ECO:0007669"/>
    <property type="project" value="InterPro"/>
</dbReference>
<dbReference type="InterPro" id="IPR017853">
    <property type="entry name" value="GH"/>
</dbReference>
<organism evidence="7 8">
    <name type="scientific">Luteimicrobium subarcticum</name>
    <dbReference type="NCBI Taxonomy" id="620910"/>
    <lineage>
        <taxon>Bacteria</taxon>
        <taxon>Bacillati</taxon>
        <taxon>Actinomycetota</taxon>
        <taxon>Actinomycetes</taxon>
        <taxon>Micrococcales</taxon>
        <taxon>Luteimicrobium</taxon>
    </lineage>
</organism>
<dbReference type="Gene3D" id="3.40.50.1700">
    <property type="entry name" value="Glycoside hydrolase family 3 C-terminal domain"/>
    <property type="match status" value="1"/>
</dbReference>
<protein>
    <recommendedName>
        <fullName evidence="5">Exo-alpha-(1-&gt;6)-L-arabinopyranosidase</fullName>
    </recommendedName>
</protein>
<dbReference type="InterPro" id="IPR036881">
    <property type="entry name" value="Glyco_hydro_3_C_sf"/>
</dbReference>
<dbReference type="AlphaFoldDB" id="A0A2M8WV37"/>
<dbReference type="Pfam" id="PF00933">
    <property type="entry name" value="Glyco_hydro_3"/>
    <property type="match status" value="1"/>
</dbReference>
<dbReference type="Gene3D" id="2.60.120.260">
    <property type="entry name" value="Galactose-binding domain-like"/>
    <property type="match status" value="1"/>
</dbReference>